<evidence type="ECO:0000313" key="4">
    <source>
        <dbReference type="EMBL" id="TVY56133.1"/>
    </source>
</evidence>
<feature type="transmembrane region" description="Helical" evidence="2">
    <location>
        <begin position="12"/>
        <end position="28"/>
    </location>
</feature>
<dbReference type="OrthoDB" id="10025998at2759"/>
<evidence type="ECO:0000256" key="1">
    <source>
        <dbReference type="SAM" id="MobiDB-lite"/>
    </source>
</evidence>
<evidence type="ECO:0000259" key="3">
    <source>
        <dbReference type="Pfam" id="PF18922"/>
    </source>
</evidence>
<organism evidence="4 5">
    <name type="scientific">Lachnellula cervina</name>
    <dbReference type="NCBI Taxonomy" id="1316786"/>
    <lineage>
        <taxon>Eukaryota</taxon>
        <taxon>Fungi</taxon>
        <taxon>Dikarya</taxon>
        <taxon>Ascomycota</taxon>
        <taxon>Pezizomycotina</taxon>
        <taxon>Leotiomycetes</taxon>
        <taxon>Helotiales</taxon>
        <taxon>Lachnaceae</taxon>
        <taxon>Lachnellula</taxon>
    </lineage>
</organism>
<accession>A0A7D8Z2D2</accession>
<gene>
    <name evidence="4" type="ORF">LCER1_G002070</name>
</gene>
<reference evidence="4 5" key="1">
    <citation type="submission" date="2018-05" db="EMBL/GenBank/DDBJ databases">
        <title>Whole genome sequencing for identification of molecular markers to develop diagnostic detection tools for the regulated plant pathogen Lachnellula willkommii.</title>
        <authorList>
            <person name="Giroux E."/>
            <person name="Bilodeau G."/>
        </authorList>
    </citation>
    <scope>NUCLEOTIDE SEQUENCE [LARGE SCALE GENOMIC DNA]</scope>
    <source>
        <strain evidence="4 5">CBS 625.97</strain>
    </source>
</reference>
<dbReference type="AlphaFoldDB" id="A0A7D8Z2D2"/>
<evidence type="ECO:0000313" key="5">
    <source>
        <dbReference type="Proteomes" id="UP000481288"/>
    </source>
</evidence>
<evidence type="ECO:0000256" key="2">
    <source>
        <dbReference type="SAM" id="Phobius"/>
    </source>
</evidence>
<keyword evidence="2" id="KW-0472">Membrane</keyword>
<dbReference type="Proteomes" id="UP000481288">
    <property type="component" value="Unassembled WGS sequence"/>
</dbReference>
<proteinExistence type="predicted"/>
<keyword evidence="2" id="KW-1133">Transmembrane helix</keyword>
<name>A0A7D8Z2D2_9HELO</name>
<dbReference type="EMBL" id="QGMG01000184">
    <property type="protein sequence ID" value="TVY56133.1"/>
    <property type="molecule type" value="Genomic_DNA"/>
</dbReference>
<protein>
    <recommendedName>
        <fullName evidence="3">DUF5672 domain-containing protein</fullName>
    </recommendedName>
</protein>
<sequence length="362" mass="41197">MTSVEERRRRSHNVLLTAFCILITLWIWKLSYPQASLVKAYSDHVPSTPTPPPPAESSSAPTPEAAIGKHLKLHASDIYEGTFNGTITDKAAVIIESRFRTNLIPLILHFGSVLGDGWPILIFTSIESVSQFSASSALDRYLQTGIVQVRVLPQSLMLTDPDAFNRFLTQKWLWENLSPSEHVLLFQSDSMLCANAARSVNDYFEYDFVGAPTAAGVGNHGYNGGLSLRKRSSTLRVLEEWDYEETKKEGDKNTGDRFEDQWYYNRFVCPFEALANAKETNKRWFRFKELQEREEAEGIQPEEDGAINLPSVEVARTFSVKTIDYPHPLGVHQIHKWKEDQVSTLNEWCPEYKLCSEDHVHE</sequence>
<feature type="region of interest" description="Disordered" evidence="1">
    <location>
        <begin position="43"/>
        <end position="63"/>
    </location>
</feature>
<comment type="caution">
    <text evidence="4">The sequence shown here is derived from an EMBL/GenBank/DDBJ whole genome shotgun (WGS) entry which is preliminary data.</text>
</comment>
<dbReference type="Pfam" id="PF18922">
    <property type="entry name" value="DUF5672"/>
    <property type="match status" value="1"/>
</dbReference>
<dbReference type="InterPro" id="IPR043729">
    <property type="entry name" value="DUF5672"/>
</dbReference>
<feature type="domain" description="DUF5672" evidence="3">
    <location>
        <begin position="147"/>
        <end position="277"/>
    </location>
</feature>
<keyword evidence="5" id="KW-1185">Reference proteome</keyword>
<keyword evidence="2" id="KW-0812">Transmembrane</keyword>